<protein>
    <submittedName>
        <fullName evidence="1">Uncharacterized protein</fullName>
    </submittedName>
</protein>
<dbReference type="Proteomes" id="UP000037035">
    <property type="component" value="Unassembled WGS sequence"/>
</dbReference>
<keyword evidence="2" id="KW-1185">Reference proteome</keyword>
<name>A0A0L6UIC1_9BASI</name>
<evidence type="ECO:0000313" key="2">
    <source>
        <dbReference type="Proteomes" id="UP000037035"/>
    </source>
</evidence>
<sequence>MCCYLDELNPIMGSPTCANPPVMSESTNFSIPKLLSITNNSHPPDQQATGLEPFGQTEGLCCHRQSDQWLQEKRTVQMCIIGFDFTIQLHDI</sequence>
<comment type="caution">
    <text evidence="1">The sequence shown here is derived from an EMBL/GenBank/DDBJ whole genome shotgun (WGS) entry which is preliminary data.</text>
</comment>
<organism evidence="1 2">
    <name type="scientific">Puccinia sorghi</name>
    <dbReference type="NCBI Taxonomy" id="27349"/>
    <lineage>
        <taxon>Eukaryota</taxon>
        <taxon>Fungi</taxon>
        <taxon>Dikarya</taxon>
        <taxon>Basidiomycota</taxon>
        <taxon>Pucciniomycotina</taxon>
        <taxon>Pucciniomycetes</taxon>
        <taxon>Pucciniales</taxon>
        <taxon>Pucciniaceae</taxon>
        <taxon>Puccinia</taxon>
    </lineage>
</organism>
<evidence type="ECO:0000313" key="1">
    <source>
        <dbReference type="EMBL" id="KNZ48286.1"/>
    </source>
</evidence>
<proteinExistence type="predicted"/>
<reference evidence="1 2" key="1">
    <citation type="submission" date="2015-08" db="EMBL/GenBank/DDBJ databases">
        <title>Next Generation Sequencing and Analysis of the Genome of Puccinia sorghi L Schw, the Causal Agent of Maize Common Rust.</title>
        <authorList>
            <person name="Rochi L."/>
            <person name="Burguener G."/>
            <person name="Darino M."/>
            <person name="Turjanski A."/>
            <person name="Kreff E."/>
            <person name="Dieguez M.J."/>
            <person name="Sacco F."/>
        </authorList>
    </citation>
    <scope>NUCLEOTIDE SEQUENCE [LARGE SCALE GENOMIC DNA]</scope>
    <source>
        <strain evidence="1 2">RO10H11247</strain>
    </source>
</reference>
<dbReference type="VEuPathDB" id="FungiDB:VP01_5775g2"/>
<dbReference type="EMBL" id="LAVV01011024">
    <property type="protein sequence ID" value="KNZ48286.1"/>
    <property type="molecule type" value="Genomic_DNA"/>
</dbReference>
<accession>A0A0L6UIC1</accession>
<gene>
    <name evidence="1" type="ORF">VP01_5775g2</name>
</gene>
<dbReference type="AlphaFoldDB" id="A0A0L6UIC1"/>